<feature type="region of interest" description="Disordered" evidence="1">
    <location>
        <begin position="1"/>
        <end position="23"/>
    </location>
</feature>
<protein>
    <submittedName>
        <fullName evidence="3">Uncharacterized protein</fullName>
    </submittedName>
</protein>
<gene>
    <name evidence="3" type="ORF">K491DRAFT_697010</name>
</gene>
<feature type="transmembrane region" description="Helical" evidence="2">
    <location>
        <begin position="50"/>
        <end position="68"/>
    </location>
</feature>
<feature type="transmembrane region" description="Helical" evidence="2">
    <location>
        <begin position="99"/>
        <end position="121"/>
    </location>
</feature>
<dbReference type="Proteomes" id="UP000799324">
    <property type="component" value="Unassembled WGS sequence"/>
</dbReference>
<keyword evidence="2" id="KW-1133">Transmembrane helix</keyword>
<reference evidence="3" key="1">
    <citation type="journal article" date="2020" name="Stud. Mycol.">
        <title>101 Dothideomycetes genomes: a test case for predicting lifestyles and emergence of pathogens.</title>
        <authorList>
            <person name="Haridas S."/>
            <person name="Albert R."/>
            <person name="Binder M."/>
            <person name="Bloem J."/>
            <person name="Labutti K."/>
            <person name="Salamov A."/>
            <person name="Andreopoulos B."/>
            <person name="Baker S."/>
            <person name="Barry K."/>
            <person name="Bills G."/>
            <person name="Bluhm B."/>
            <person name="Cannon C."/>
            <person name="Castanera R."/>
            <person name="Culley D."/>
            <person name="Daum C."/>
            <person name="Ezra D."/>
            <person name="Gonzalez J."/>
            <person name="Henrissat B."/>
            <person name="Kuo A."/>
            <person name="Liang C."/>
            <person name="Lipzen A."/>
            <person name="Lutzoni F."/>
            <person name="Magnuson J."/>
            <person name="Mondo S."/>
            <person name="Nolan M."/>
            <person name="Ohm R."/>
            <person name="Pangilinan J."/>
            <person name="Park H.-J."/>
            <person name="Ramirez L."/>
            <person name="Alfaro M."/>
            <person name="Sun H."/>
            <person name="Tritt A."/>
            <person name="Yoshinaga Y."/>
            <person name="Zwiers L.-H."/>
            <person name="Turgeon B."/>
            <person name="Goodwin S."/>
            <person name="Spatafora J."/>
            <person name="Crous P."/>
            <person name="Grigoriev I."/>
        </authorList>
    </citation>
    <scope>NUCLEOTIDE SEQUENCE</scope>
    <source>
        <strain evidence="3">CBS 122681</strain>
    </source>
</reference>
<evidence type="ECO:0000313" key="4">
    <source>
        <dbReference type="Proteomes" id="UP000799324"/>
    </source>
</evidence>
<accession>A0A6A6SX84</accession>
<keyword evidence="4" id="KW-1185">Reference proteome</keyword>
<evidence type="ECO:0000313" key="3">
    <source>
        <dbReference type="EMBL" id="KAF2650804.1"/>
    </source>
</evidence>
<keyword evidence="2" id="KW-0812">Transmembrane</keyword>
<dbReference type="EMBL" id="MU004444">
    <property type="protein sequence ID" value="KAF2650804.1"/>
    <property type="molecule type" value="Genomic_DNA"/>
</dbReference>
<evidence type="ECO:0000256" key="2">
    <source>
        <dbReference type="SAM" id="Phobius"/>
    </source>
</evidence>
<proteinExistence type="predicted"/>
<sequence length="136" mass="15386">MREKDDRLTAARKDNGDSNSKPDQHILFSTYDLPFPLSSPVSITSHKSSGLLHSLITLPFQAIAFYIVPQLINQLVFCIDEVYEVAGRRARSKFVAFPWIRILGGVLLMGLYHLLLVRLTIKSYRGLRRERVEGGG</sequence>
<name>A0A6A6SX84_9PLEO</name>
<organism evidence="3 4">
    <name type="scientific">Lophiostoma macrostomum CBS 122681</name>
    <dbReference type="NCBI Taxonomy" id="1314788"/>
    <lineage>
        <taxon>Eukaryota</taxon>
        <taxon>Fungi</taxon>
        <taxon>Dikarya</taxon>
        <taxon>Ascomycota</taxon>
        <taxon>Pezizomycotina</taxon>
        <taxon>Dothideomycetes</taxon>
        <taxon>Pleosporomycetidae</taxon>
        <taxon>Pleosporales</taxon>
        <taxon>Lophiostomataceae</taxon>
        <taxon>Lophiostoma</taxon>
    </lineage>
</organism>
<keyword evidence="2" id="KW-0472">Membrane</keyword>
<evidence type="ECO:0000256" key="1">
    <source>
        <dbReference type="SAM" id="MobiDB-lite"/>
    </source>
</evidence>
<dbReference type="AlphaFoldDB" id="A0A6A6SX84"/>